<dbReference type="FunFam" id="1.10.520.10:FF:000010">
    <property type="entry name" value="Peroxidase"/>
    <property type="match status" value="1"/>
</dbReference>
<sequence length="328" mass="36902">MARNRRQLSGPGLTFLFLALLLHFYSGTSDLQLNYYSESCPRAEEIIKQQVVNLYHKHGNTAVSWIRNLFHDCMVKSCDASLLLETARGVESEKLSSRSFGMRNFKYIDTIKKAVESECPQTVSCADIVVLSARDGFELLGGPYIEMKTGRRDSKESYATVVEDSIPNHNDSMSLVLSRFQSIGIDAEGTVALLGAHSVGRVHCVNVVNRLYPTVDPTLDPEYAEYLERRCPSPEPDPKAVQYARNDLETPMVLDNMYYKNILSHKGLLLVDQQLVSDPTTSPFVEKMADDNGYFHDQFSRALLLLSENNPLTGDDGEIRKDCRYVNV</sequence>
<dbReference type="GO" id="GO:0020037">
    <property type="term" value="F:heme binding"/>
    <property type="evidence" value="ECO:0007669"/>
    <property type="project" value="UniProtKB-UniRule"/>
</dbReference>
<evidence type="ECO:0000313" key="22">
    <source>
        <dbReference type="Proteomes" id="UP000288805"/>
    </source>
</evidence>
<feature type="binding site" evidence="16">
    <location>
        <position position="81"/>
    </location>
    <ligand>
        <name>Ca(2+)</name>
        <dbReference type="ChEBI" id="CHEBI:29108"/>
        <label>1</label>
    </ligand>
</feature>
<keyword evidence="13 19" id="KW-0376">Hydrogen peroxide</keyword>
<dbReference type="PANTHER" id="PTHR31517">
    <property type="match status" value="1"/>
</dbReference>
<feature type="disulfide bond" evidence="18">
    <location>
        <begin position="73"/>
        <end position="78"/>
    </location>
</feature>
<dbReference type="GO" id="GO:0006979">
    <property type="term" value="P:response to oxidative stress"/>
    <property type="evidence" value="ECO:0007669"/>
    <property type="project" value="UniProtKB-UniRule"/>
</dbReference>
<dbReference type="GO" id="GO:0046872">
    <property type="term" value="F:metal ion binding"/>
    <property type="evidence" value="ECO:0007669"/>
    <property type="project" value="UniProtKB-UniRule"/>
</dbReference>
<feature type="disulfide bond" evidence="18">
    <location>
        <begin position="40"/>
        <end position="119"/>
    </location>
</feature>
<organism evidence="21 22">
    <name type="scientific">Vitis vinifera</name>
    <name type="common">Grape</name>
    <dbReference type="NCBI Taxonomy" id="29760"/>
    <lineage>
        <taxon>Eukaryota</taxon>
        <taxon>Viridiplantae</taxon>
        <taxon>Streptophyta</taxon>
        <taxon>Embryophyta</taxon>
        <taxon>Tracheophyta</taxon>
        <taxon>Spermatophyta</taxon>
        <taxon>Magnoliopsida</taxon>
        <taxon>eudicotyledons</taxon>
        <taxon>Gunneridae</taxon>
        <taxon>Pentapetalae</taxon>
        <taxon>rosids</taxon>
        <taxon>Vitales</taxon>
        <taxon>Vitaceae</taxon>
        <taxon>Viteae</taxon>
        <taxon>Vitis</taxon>
    </lineage>
</organism>
<dbReference type="InterPro" id="IPR010255">
    <property type="entry name" value="Haem_peroxidase_sf"/>
</dbReference>
<accession>A0A438IPS4</accession>
<keyword evidence="5 19" id="KW-0349">Heme</keyword>
<dbReference type="GO" id="GO:0140825">
    <property type="term" value="F:lactoperoxidase activity"/>
    <property type="evidence" value="ECO:0007669"/>
    <property type="project" value="UniProtKB-EC"/>
</dbReference>
<dbReference type="InterPro" id="IPR002016">
    <property type="entry name" value="Haem_peroxidase"/>
</dbReference>
<feature type="domain" description="Plant heme peroxidase family profile" evidence="20">
    <location>
        <begin position="30"/>
        <end position="327"/>
    </location>
</feature>
<dbReference type="EC" id="1.11.1.7" evidence="3 19"/>
<feature type="binding site" evidence="16">
    <location>
        <position position="247"/>
    </location>
    <ligand>
        <name>Ca(2+)</name>
        <dbReference type="ChEBI" id="CHEBI:29108"/>
        <label>2</label>
    </ligand>
</feature>
<dbReference type="Gene3D" id="1.10.420.10">
    <property type="entry name" value="Peroxidase, domain 2"/>
    <property type="match status" value="1"/>
</dbReference>
<feature type="binding site" evidence="16">
    <location>
        <position position="79"/>
    </location>
    <ligand>
        <name>Ca(2+)</name>
        <dbReference type="ChEBI" id="CHEBI:29108"/>
        <label>1</label>
    </ligand>
</feature>
<evidence type="ECO:0000256" key="16">
    <source>
        <dbReference type="PIRSR" id="PIRSR600823-3"/>
    </source>
</evidence>
<evidence type="ECO:0000256" key="12">
    <source>
        <dbReference type="ARBA" id="ARBA00023180"/>
    </source>
</evidence>
<keyword evidence="4 19" id="KW-0575">Peroxidase</keyword>
<evidence type="ECO:0000256" key="10">
    <source>
        <dbReference type="ARBA" id="ARBA00023108"/>
    </source>
</evidence>
<feature type="binding site" evidence="16">
    <location>
        <position position="75"/>
    </location>
    <ligand>
        <name>Ca(2+)</name>
        <dbReference type="ChEBI" id="CHEBI:29108"/>
        <label>1</label>
    </ligand>
</feature>
<feature type="active site" description="Proton acceptor" evidence="14">
    <location>
        <position position="71"/>
    </location>
</feature>
<evidence type="ECO:0000256" key="19">
    <source>
        <dbReference type="RuleBase" id="RU362060"/>
    </source>
</evidence>
<keyword evidence="6 16" id="KW-0479">Metal-binding</keyword>
<evidence type="ECO:0000313" key="21">
    <source>
        <dbReference type="EMBL" id="RVW98723.1"/>
    </source>
</evidence>
<evidence type="ECO:0000256" key="17">
    <source>
        <dbReference type="PIRSR" id="PIRSR600823-4"/>
    </source>
</evidence>
<feature type="disulfide bond" evidence="18">
    <location>
        <begin position="125"/>
        <end position="323"/>
    </location>
</feature>
<evidence type="ECO:0000256" key="18">
    <source>
        <dbReference type="PIRSR" id="PIRSR600823-5"/>
    </source>
</evidence>
<comment type="caution">
    <text evidence="21">The sequence shown here is derived from an EMBL/GenBank/DDBJ whole genome shotgun (WGS) entry which is preliminary data.</text>
</comment>
<dbReference type="PRINTS" id="PR00458">
    <property type="entry name" value="PEROXIDASE"/>
</dbReference>
<keyword evidence="7 19" id="KW-0732">Signal</keyword>
<feature type="site" description="Transition state stabilizer" evidence="17">
    <location>
        <position position="67"/>
    </location>
</feature>
<dbReference type="InterPro" id="IPR000823">
    <property type="entry name" value="Peroxidase_pln"/>
</dbReference>
<dbReference type="CDD" id="cd00693">
    <property type="entry name" value="secretory_peroxidase"/>
    <property type="match status" value="1"/>
</dbReference>
<evidence type="ECO:0000256" key="11">
    <source>
        <dbReference type="ARBA" id="ARBA00023157"/>
    </source>
</evidence>
<feature type="binding site" evidence="16">
    <location>
        <position position="93"/>
    </location>
    <ligand>
        <name>Ca(2+)</name>
        <dbReference type="ChEBI" id="CHEBI:29108"/>
        <label>1</label>
    </ligand>
</feature>
<dbReference type="Gene3D" id="1.10.520.10">
    <property type="match status" value="1"/>
</dbReference>
<keyword evidence="11 18" id="KW-1015">Disulfide bond</keyword>
<dbReference type="Pfam" id="PF00141">
    <property type="entry name" value="peroxidase"/>
    <property type="match status" value="1"/>
</dbReference>
<dbReference type="PROSITE" id="PS50873">
    <property type="entry name" value="PEROXIDASE_4"/>
    <property type="match status" value="1"/>
</dbReference>
<dbReference type="Proteomes" id="UP000288805">
    <property type="component" value="Unassembled WGS sequence"/>
</dbReference>
<dbReference type="InterPro" id="IPR033905">
    <property type="entry name" value="Secretory_peroxidase"/>
</dbReference>
<feature type="binding site" evidence="16">
    <location>
        <position position="72"/>
    </location>
    <ligand>
        <name>Ca(2+)</name>
        <dbReference type="ChEBI" id="CHEBI:29108"/>
        <label>1</label>
    </ligand>
</feature>
<dbReference type="PRINTS" id="PR00461">
    <property type="entry name" value="PLPEROXIDASE"/>
</dbReference>
<keyword evidence="16 19" id="KW-0106">Calcium</keyword>
<evidence type="ECO:0000256" key="4">
    <source>
        <dbReference type="ARBA" id="ARBA00022559"/>
    </source>
</evidence>
<comment type="function">
    <text evidence="2">Removal of H(2)O(2), oxidation of toxic reductants, biosynthesis and degradation of lignin, suberization, auxin catabolism, response to environmental stresses such as wounding, pathogen attack and oxidative stress. These functions might be dependent on each isozyme/isoform in each plant tissue.</text>
</comment>
<comment type="cofactor">
    <cofactor evidence="16 19">
        <name>heme b</name>
        <dbReference type="ChEBI" id="CHEBI:60344"/>
    </cofactor>
    <text evidence="16 19">Binds 1 heme b (iron(II)-protoporphyrin IX) group per subunit.</text>
</comment>
<feature type="chain" id="PRO_5018817064" description="Peroxidase" evidence="19">
    <location>
        <begin position="31"/>
        <end position="328"/>
    </location>
</feature>
<keyword evidence="19" id="KW-0964">Secreted</keyword>
<evidence type="ECO:0000256" key="9">
    <source>
        <dbReference type="ARBA" id="ARBA00023004"/>
    </source>
</evidence>
<feature type="binding site" description="axial binding residue" evidence="16">
    <location>
        <position position="197"/>
    </location>
    <ligand>
        <name>heme b</name>
        <dbReference type="ChEBI" id="CHEBI:60344"/>
    </ligand>
    <ligandPart>
        <name>Fe</name>
        <dbReference type="ChEBI" id="CHEBI:18248"/>
    </ligandPart>
</feature>
<feature type="signal peptide" evidence="19">
    <location>
        <begin position="1"/>
        <end position="30"/>
    </location>
</feature>
<evidence type="ECO:0000256" key="15">
    <source>
        <dbReference type="PIRSR" id="PIRSR600823-2"/>
    </source>
</evidence>
<evidence type="ECO:0000256" key="6">
    <source>
        <dbReference type="ARBA" id="ARBA00022723"/>
    </source>
</evidence>
<dbReference type="GO" id="GO:0005576">
    <property type="term" value="C:extracellular region"/>
    <property type="evidence" value="ECO:0007669"/>
    <property type="project" value="UniProtKB-SubCell"/>
</dbReference>
<evidence type="ECO:0000256" key="8">
    <source>
        <dbReference type="ARBA" id="ARBA00023002"/>
    </source>
</evidence>
<gene>
    <name evidence="21" type="primary">PER21_0</name>
    <name evidence="21" type="ORF">CK203_023946</name>
</gene>
<proteinExistence type="inferred from homology"/>
<dbReference type="EMBL" id="QGNW01000091">
    <property type="protein sequence ID" value="RVW98723.1"/>
    <property type="molecule type" value="Genomic_DNA"/>
</dbReference>
<evidence type="ECO:0000256" key="2">
    <source>
        <dbReference type="ARBA" id="ARBA00002322"/>
    </source>
</evidence>
<keyword evidence="10" id="KW-0090">Biological rhythms</keyword>
<feature type="binding site" evidence="15">
    <location>
        <position position="167"/>
    </location>
    <ligand>
        <name>substrate</name>
    </ligand>
</feature>
<comment type="subcellular location">
    <subcellularLocation>
        <location evidence="19">Secreted</location>
    </subcellularLocation>
</comment>
<evidence type="ECO:0000256" key="5">
    <source>
        <dbReference type="ARBA" id="ARBA00022617"/>
    </source>
</evidence>
<feature type="binding site" evidence="16">
    <location>
        <position position="250"/>
    </location>
    <ligand>
        <name>Ca(2+)</name>
        <dbReference type="ChEBI" id="CHEBI:29108"/>
        <label>2</label>
    </ligand>
</feature>
<evidence type="ECO:0000256" key="7">
    <source>
        <dbReference type="ARBA" id="ARBA00022729"/>
    </source>
</evidence>
<comment type="similarity">
    <text evidence="19">Belongs to the peroxidase family. Classical plant (class III) peroxidase subfamily.</text>
</comment>
<protein>
    <recommendedName>
        <fullName evidence="3 19">Peroxidase</fullName>
        <ecNumber evidence="3 19">1.11.1.7</ecNumber>
    </recommendedName>
</protein>
<dbReference type="PANTHER" id="PTHR31517:SF80">
    <property type="entry name" value="PEROXIDASE"/>
    <property type="match status" value="1"/>
</dbReference>
<reference evidence="21 22" key="1">
    <citation type="journal article" date="2018" name="PLoS Genet.">
        <title>Population sequencing reveals clonal diversity and ancestral inbreeding in the grapevine cultivar Chardonnay.</title>
        <authorList>
            <person name="Roach M.J."/>
            <person name="Johnson D.L."/>
            <person name="Bohlmann J."/>
            <person name="van Vuuren H.J."/>
            <person name="Jones S.J."/>
            <person name="Pretorius I.S."/>
            <person name="Schmidt S.A."/>
            <person name="Borneman A.R."/>
        </authorList>
    </citation>
    <scope>NUCLEOTIDE SEQUENCE [LARGE SCALE GENOMIC DNA]</scope>
    <source>
        <strain evidence="22">cv. Chardonnay</strain>
        <tissue evidence="21">Leaf</tissue>
    </source>
</reference>
<dbReference type="GO" id="GO:0042744">
    <property type="term" value="P:hydrogen peroxide catabolic process"/>
    <property type="evidence" value="ECO:0007669"/>
    <property type="project" value="UniProtKB-KW"/>
</dbReference>
<keyword evidence="12" id="KW-0325">Glycoprotein</keyword>
<dbReference type="GO" id="GO:0048511">
    <property type="term" value="P:rhythmic process"/>
    <property type="evidence" value="ECO:0007669"/>
    <property type="project" value="UniProtKB-KW"/>
</dbReference>
<name>A0A438IPS4_VITVI</name>
<evidence type="ECO:0000256" key="14">
    <source>
        <dbReference type="PIRSR" id="PIRSR600823-1"/>
    </source>
</evidence>
<keyword evidence="8 19" id="KW-0560">Oxidoreductase</keyword>
<feature type="binding site" evidence="16">
    <location>
        <position position="255"/>
    </location>
    <ligand>
        <name>Ca(2+)</name>
        <dbReference type="ChEBI" id="CHEBI:29108"/>
        <label>2</label>
    </ligand>
</feature>
<evidence type="ECO:0000256" key="13">
    <source>
        <dbReference type="ARBA" id="ARBA00023324"/>
    </source>
</evidence>
<keyword evidence="9 16" id="KW-0408">Iron</keyword>
<evidence type="ECO:0000256" key="3">
    <source>
        <dbReference type="ARBA" id="ARBA00012313"/>
    </source>
</evidence>
<evidence type="ECO:0000259" key="20">
    <source>
        <dbReference type="PROSITE" id="PS50873"/>
    </source>
</evidence>
<comment type="catalytic activity">
    <reaction evidence="1 19">
        <text>2 a phenolic donor + H2O2 = 2 a phenolic radical donor + 2 H2O</text>
        <dbReference type="Rhea" id="RHEA:56136"/>
        <dbReference type="ChEBI" id="CHEBI:15377"/>
        <dbReference type="ChEBI" id="CHEBI:16240"/>
        <dbReference type="ChEBI" id="CHEBI:139520"/>
        <dbReference type="ChEBI" id="CHEBI:139521"/>
        <dbReference type="EC" id="1.11.1.7"/>
    </reaction>
</comment>
<dbReference type="AlphaFoldDB" id="A0A438IPS4"/>
<dbReference type="FunFam" id="1.10.420.10:FF:000007">
    <property type="entry name" value="Peroxidase"/>
    <property type="match status" value="1"/>
</dbReference>
<dbReference type="SUPFAM" id="SSF48113">
    <property type="entry name" value="Heme-dependent peroxidases"/>
    <property type="match status" value="1"/>
</dbReference>
<evidence type="ECO:0000256" key="1">
    <source>
        <dbReference type="ARBA" id="ARBA00000189"/>
    </source>
</evidence>
<feature type="disulfide bond" evidence="18">
    <location>
        <begin position="204"/>
        <end position="231"/>
    </location>
</feature>
<comment type="cofactor">
    <cofactor evidence="16 19">
        <name>Ca(2+)</name>
        <dbReference type="ChEBI" id="CHEBI:29108"/>
    </cofactor>
    <text evidence="16 19">Binds 2 calcium ions per subunit.</text>
</comment>